<evidence type="ECO:0000313" key="2">
    <source>
        <dbReference type="EMBL" id="KIQ29593.1"/>
    </source>
</evidence>
<dbReference type="InterPro" id="IPR029044">
    <property type="entry name" value="Nucleotide-diphossugar_trans"/>
</dbReference>
<dbReference type="EMBL" id="JXQQ01000044">
    <property type="protein sequence ID" value="KIQ29593.1"/>
    <property type="molecule type" value="Genomic_DNA"/>
</dbReference>
<name>A0A0D0LK57_VARPD</name>
<dbReference type="Gene3D" id="3.90.550.10">
    <property type="entry name" value="Spore Coat Polysaccharide Biosynthesis Protein SpsA, Chain A"/>
    <property type="match status" value="1"/>
</dbReference>
<dbReference type="CDD" id="cd03801">
    <property type="entry name" value="GT4_PimA-like"/>
    <property type="match status" value="1"/>
</dbReference>
<dbReference type="PANTHER" id="PTHR43179:SF7">
    <property type="entry name" value="RHAMNOSYLTRANSFERASE WBBL"/>
    <property type="match status" value="1"/>
</dbReference>
<gene>
    <name evidence="2" type="ORF">RT97_18635</name>
</gene>
<proteinExistence type="predicted"/>
<sequence>MGREARNLGKGLGSRASVVRGIREEGLFDADFYRREYPVVAAASADPLQHYLAHGWKHAMEPSDRFSVRAYLGRNPDVRAARLDPLAHWVRYGRTDGRILPEAAGGETPWFENDRLYPLPDDVVHYELMAGRAYFGGAGFDFAQREAGATVADAARAMALRTPLLTIDTVSPKVSIVIPVYGQTHFALNCLDSLARLRSKYSVEVIVADDASPAAARTDVLQAIPWIRYERRTENGGFLECCNSTVQLARGEIVVLLNSDTRVVDGWLDELVEAFDLFPKAGMVGSKLFNDDGTLQEAGGIFWRDGSAHNYGRGDDPNRPQYCFARQADFISGASIAIRKPVWDELGGFDPVYKPAYCEDADLAFRLRRAGYEVWFVPTSRAIHYEGITHGRDVTQGIKAYQVTNLQKFAERFRAELVAHPQPGSSSVRAASWRSRKNILFVDALTPTPDQDSGSIVTNEVMATYREAGFGESFFPLHSPYWSKKYTAALQRRGVCCHYKPFSNDIGDALALDNCFDYALLYRYNVAQAVHAEVREKAPATRVLFANVDLHFLREARAAENANDQLALLRSESTRKNELEMFLRADASFVHTQIEKDVIQAALPRALENMVVLPWIAEVFRDTPPFADRADIMFLGNFPHAPNVDSMLFFMQAIWPALLLDLPPHARLLVVGNQPPKEVQDLASERVIVTGFVQELEPYFQASRVFVAPLRYGAGIKGKLVTALAHGVPSVATHIAAEGIATPQERHLSITDDPAQFAAEVLRIYGDESSWSSLREAGLAYVEQNYSRAATLKTCMQALAIADKVWLARQAHRQHRFFEEIMRENGELEPTRTD</sequence>
<dbReference type="InterPro" id="IPR001173">
    <property type="entry name" value="Glyco_trans_2-like"/>
</dbReference>
<dbReference type="SUPFAM" id="SSF53756">
    <property type="entry name" value="UDP-Glycosyltransferase/glycogen phosphorylase"/>
    <property type="match status" value="1"/>
</dbReference>
<dbReference type="Pfam" id="PF13692">
    <property type="entry name" value="Glyco_trans_1_4"/>
    <property type="match status" value="1"/>
</dbReference>
<reference evidence="2 3" key="1">
    <citation type="submission" date="2014-12" db="EMBL/GenBank/DDBJ databases">
        <title>16Stimator: statistical estimation of ribosomal gene copy numbers from draft genome assemblies.</title>
        <authorList>
            <person name="Perisin M.A."/>
            <person name="Vetter M."/>
            <person name="Gilbert J.A."/>
            <person name="Bergelson J."/>
        </authorList>
    </citation>
    <scope>NUCLEOTIDE SEQUENCE [LARGE SCALE GENOMIC DNA]</scope>
    <source>
        <strain evidence="2 3">MEDvA23</strain>
    </source>
</reference>
<evidence type="ECO:0000313" key="3">
    <source>
        <dbReference type="Proteomes" id="UP000032067"/>
    </source>
</evidence>
<evidence type="ECO:0000259" key="1">
    <source>
        <dbReference type="Pfam" id="PF00535"/>
    </source>
</evidence>
<comment type="caution">
    <text evidence="2">The sequence shown here is derived from an EMBL/GenBank/DDBJ whole genome shotgun (WGS) entry which is preliminary data.</text>
</comment>
<dbReference type="Proteomes" id="UP000032067">
    <property type="component" value="Unassembled WGS sequence"/>
</dbReference>
<dbReference type="Pfam" id="PF00535">
    <property type="entry name" value="Glycos_transf_2"/>
    <property type="match status" value="1"/>
</dbReference>
<dbReference type="AlphaFoldDB" id="A0A0D0LK57"/>
<protein>
    <recommendedName>
        <fullName evidence="1">Glycosyltransferase 2-like domain-containing protein</fullName>
    </recommendedName>
</protein>
<dbReference type="Gene3D" id="3.40.50.2000">
    <property type="entry name" value="Glycogen Phosphorylase B"/>
    <property type="match status" value="1"/>
</dbReference>
<dbReference type="CDD" id="cd04186">
    <property type="entry name" value="GT_2_like_c"/>
    <property type="match status" value="1"/>
</dbReference>
<accession>A0A0D0LK57</accession>
<dbReference type="PANTHER" id="PTHR43179">
    <property type="entry name" value="RHAMNOSYLTRANSFERASE WBBL"/>
    <property type="match status" value="1"/>
</dbReference>
<feature type="domain" description="Glycosyltransferase 2-like" evidence="1">
    <location>
        <begin position="175"/>
        <end position="302"/>
    </location>
</feature>
<organism evidence="2 3">
    <name type="scientific">Variovorax paradoxus</name>
    <dbReference type="NCBI Taxonomy" id="34073"/>
    <lineage>
        <taxon>Bacteria</taxon>
        <taxon>Pseudomonadati</taxon>
        <taxon>Pseudomonadota</taxon>
        <taxon>Betaproteobacteria</taxon>
        <taxon>Burkholderiales</taxon>
        <taxon>Comamonadaceae</taxon>
        <taxon>Variovorax</taxon>
    </lineage>
</organism>
<dbReference type="SUPFAM" id="SSF53448">
    <property type="entry name" value="Nucleotide-diphospho-sugar transferases"/>
    <property type="match status" value="1"/>
</dbReference>